<dbReference type="GeneID" id="93509323"/>
<evidence type="ECO:0000313" key="3">
    <source>
        <dbReference type="Proteomes" id="UP001611263"/>
    </source>
</evidence>
<organism evidence="2 3">
    <name type="scientific">Nocardia carnea</name>
    <dbReference type="NCBI Taxonomy" id="37328"/>
    <lineage>
        <taxon>Bacteria</taxon>
        <taxon>Bacillati</taxon>
        <taxon>Actinomycetota</taxon>
        <taxon>Actinomycetes</taxon>
        <taxon>Mycobacteriales</taxon>
        <taxon>Nocardiaceae</taxon>
        <taxon>Nocardia</taxon>
    </lineage>
</organism>
<protein>
    <submittedName>
        <fullName evidence="2">Pentapeptide repeat-containing protein</fullName>
    </submittedName>
</protein>
<dbReference type="Gene3D" id="2.160.20.80">
    <property type="entry name" value="E3 ubiquitin-protein ligase SopA"/>
    <property type="match status" value="1"/>
</dbReference>
<dbReference type="InterPro" id="IPR051082">
    <property type="entry name" value="Pentapeptide-BTB/POZ_domain"/>
</dbReference>
<keyword evidence="3" id="KW-1185">Reference proteome</keyword>
<dbReference type="PANTHER" id="PTHR14136">
    <property type="entry name" value="BTB_POZ DOMAIN-CONTAINING PROTEIN KCTD9"/>
    <property type="match status" value="1"/>
</dbReference>
<gene>
    <name evidence="2" type="ORF">ACH4WX_31080</name>
</gene>
<dbReference type="PANTHER" id="PTHR14136:SF17">
    <property type="entry name" value="BTB_POZ DOMAIN-CONTAINING PROTEIN KCTD9"/>
    <property type="match status" value="1"/>
</dbReference>
<proteinExistence type="predicted"/>
<dbReference type="Pfam" id="PF00805">
    <property type="entry name" value="Pentapeptide"/>
    <property type="match status" value="1"/>
</dbReference>
<accession>A0ABW7TZG6</accession>
<dbReference type="Proteomes" id="UP001611263">
    <property type="component" value="Unassembled WGS sequence"/>
</dbReference>
<comment type="caution">
    <text evidence="2">The sequence shown here is derived from an EMBL/GenBank/DDBJ whole genome shotgun (WGS) entry which is preliminary data.</text>
</comment>
<keyword evidence="1" id="KW-0472">Membrane</keyword>
<name>A0ABW7TZG6_9NOCA</name>
<feature type="transmembrane region" description="Helical" evidence="1">
    <location>
        <begin position="57"/>
        <end position="75"/>
    </location>
</feature>
<dbReference type="RefSeq" id="WP_051157161.1">
    <property type="nucleotide sequence ID" value="NZ_JBIRUQ010000014.1"/>
</dbReference>
<feature type="transmembrane region" description="Helical" evidence="1">
    <location>
        <begin position="31"/>
        <end position="51"/>
    </location>
</feature>
<sequence length="201" mass="20494">MRTDIQAAVATAQIVTTTAGIIKNAVSISRLVAIFGAVTVAGTASGAFTAIPDLTTNGINAALASIAAMAVHIATRADFSRSDLRKVQASGCVAEGAVFREAQMQGAVFEDANLRSAIFYGANLHSADFNGADLSGSDLRNCNVGSADFGSSRLAGSMVEGAHGSLFGPIDVGGDAGLLNGDELQDWFTARGAAEVRIRSL</sequence>
<keyword evidence="1" id="KW-1133">Transmembrane helix</keyword>
<keyword evidence="1" id="KW-0812">Transmembrane</keyword>
<dbReference type="SUPFAM" id="SSF141571">
    <property type="entry name" value="Pentapeptide repeat-like"/>
    <property type="match status" value="1"/>
</dbReference>
<evidence type="ECO:0000256" key="1">
    <source>
        <dbReference type="SAM" id="Phobius"/>
    </source>
</evidence>
<dbReference type="InterPro" id="IPR001646">
    <property type="entry name" value="5peptide_repeat"/>
</dbReference>
<evidence type="ECO:0000313" key="2">
    <source>
        <dbReference type="EMBL" id="MFI1465178.1"/>
    </source>
</evidence>
<dbReference type="EMBL" id="JBIRUQ010000014">
    <property type="protein sequence ID" value="MFI1465178.1"/>
    <property type="molecule type" value="Genomic_DNA"/>
</dbReference>
<reference evidence="2 3" key="1">
    <citation type="submission" date="2024-10" db="EMBL/GenBank/DDBJ databases">
        <title>The Natural Products Discovery Center: Release of the First 8490 Sequenced Strains for Exploring Actinobacteria Biosynthetic Diversity.</title>
        <authorList>
            <person name="Kalkreuter E."/>
            <person name="Kautsar S.A."/>
            <person name="Yang D."/>
            <person name="Bader C.D."/>
            <person name="Teijaro C.N."/>
            <person name="Fluegel L."/>
            <person name="Davis C.M."/>
            <person name="Simpson J.R."/>
            <person name="Lauterbach L."/>
            <person name="Steele A.D."/>
            <person name="Gui C."/>
            <person name="Meng S."/>
            <person name="Li G."/>
            <person name="Viehrig K."/>
            <person name="Ye F."/>
            <person name="Su P."/>
            <person name="Kiefer A.F."/>
            <person name="Nichols A."/>
            <person name="Cepeda A.J."/>
            <person name="Yan W."/>
            <person name="Fan B."/>
            <person name="Jiang Y."/>
            <person name="Adhikari A."/>
            <person name="Zheng C.-J."/>
            <person name="Schuster L."/>
            <person name="Cowan T.M."/>
            <person name="Smanski M.J."/>
            <person name="Chevrette M.G."/>
            <person name="De Carvalho L.P.S."/>
            <person name="Shen B."/>
        </authorList>
    </citation>
    <scope>NUCLEOTIDE SEQUENCE [LARGE SCALE GENOMIC DNA]</scope>
    <source>
        <strain evidence="2 3">NPDC020568</strain>
    </source>
</reference>